<evidence type="ECO:0000256" key="6">
    <source>
        <dbReference type="ARBA" id="ARBA00023002"/>
    </source>
</evidence>
<dbReference type="PANTHER" id="PTHR24322:SF736">
    <property type="entry name" value="RETINOL DEHYDROGENASE 10"/>
    <property type="match status" value="1"/>
</dbReference>
<comment type="similarity">
    <text evidence="2 12">Belongs to the short-chain dehydrogenases/reductases (SDR) family.</text>
</comment>
<keyword evidence="4" id="KW-0521">NADP</keyword>
<dbReference type="GO" id="GO:0044550">
    <property type="term" value="P:secondary metabolite biosynthetic process"/>
    <property type="evidence" value="ECO:0007669"/>
    <property type="project" value="UniProtKB-ARBA"/>
</dbReference>
<dbReference type="Proteomes" id="UP000184073">
    <property type="component" value="Unassembled WGS sequence"/>
</dbReference>
<sequence length="347" mass="38707">MSANQLLQLSTDKAQAVFSQLPPGLQGFLAHPITRKAVIFLTAFKLLKGVNSYLSKQAQNNWVRARPWNPRTELAVITGGSSGIGKQIMYDLSKLNVKIVIYDIQEPTFELPPNVFFYKVDLTSSAAIKEVATQTRKEHGHPTILINNAGVGFGGSILDEPEAKIRLTMEVNTLSHFWTVKEFLPSMIQNDHGHVVTVASMASFAALGEMADYAASKAAALAFHESLSQEIRHWYKAKRVRASIIHPLWVQTPLIQDLVEYRAQFGQPMMTPEKVSQAVIKQLVNQNSGQVIVPSTHGVATLLRGFPSWLQERVRDRSSGAFLRLRQLEQELRGVDGKRAKTLRQWG</sequence>
<dbReference type="InterPro" id="IPR002347">
    <property type="entry name" value="SDR_fam"/>
</dbReference>
<reference evidence="14" key="1">
    <citation type="journal article" date="2017" name="Genome Biol.">
        <title>Comparative genomics reveals high biological diversity and specific adaptations in the industrially and medically important fungal genus Aspergillus.</title>
        <authorList>
            <person name="de Vries R.P."/>
            <person name="Riley R."/>
            <person name="Wiebenga A."/>
            <person name="Aguilar-Osorio G."/>
            <person name="Amillis S."/>
            <person name="Uchima C.A."/>
            <person name="Anderluh G."/>
            <person name="Asadollahi M."/>
            <person name="Askin M."/>
            <person name="Barry K."/>
            <person name="Battaglia E."/>
            <person name="Bayram O."/>
            <person name="Benocci T."/>
            <person name="Braus-Stromeyer S.A."/>
            <person name="Caldana C."/>
            <person name="Canovas D."/>
            <person name="Cerqueira G.C."/>
            <person name="Chen F."/>
            <person name="Chen W."/>
            <person name="Choi C."/>
            <person name="Clum A."/>
            <person name="Dos Santos R.A."/>
            <person name="Damasio A.R."/>
            <person name="Diallinas G."/>
            <person name="Emri T."/>
            <person name="Fekete E."/>
            <person name="Flipphi M."/>
            <person name="Freyberg S."/>
            <person name="Gallo A."/>
            <person name="Gournas C."/>
            <person name="Habgood R."/>
            <person name="Hainaut M."/>
            <person name="Harispe M.L."/>
            <person name="Henrissat B."/>
            <person name="Hilden K.S."/>
            <person name="Hope R."/>
            <person name="Hossain A."/>
            <person name="Karabika E."/>
            <person name="Karaffa L."/>
            <person name="Karanyi Z."/>
            <person name="Krasevec N."/>
            <person name="Kuo A."/>
            <person name="Kusch H."/>
            <person name="LaButti K."/>
            <person name="Lagendijk E.L."/>
            <person name="Lapidus A."/>
            <person name="Levasseur A."/>
            <person name="Lindquist E."/>
            <person name="Lipzen A."/>
            <person name="Logrieco A.F."/>
            <person name="MacCabe A."/>
            <person name="Maekelae M.R."/>
            <person name="Malavazi I."/>
            <person name="Melin P."/>
            <person name="Meyer V."/>
            <person name="Mielnichuk N."/>
            <person name="Miskei M."/>
            <person name="Molnar A.P."/>
            <person name="Mule G."/>
            <person name="Ngan C.Y."/>
            <person name="Orejas M."/>
            <person name="Orosz E."/>
            <person name="Ouedraogo J.P."/>
            <person name="Overkamp K.M."/>
            <person name="Park H.-S."/>
            <person name="Perrone G."/>
            <person name="Piumi F."/>
            <person name="Punt P.J."/>
            <person name="Ram A.F."/>
            <person name="Ramon A."/>
            <person name="Rauscher S."/>
            <person name="Record E."/>
            <person name="Riano-Pachon D.M."/>
            <person name="Robert V."/>
            <person name="Roehrig J."/>
            <person name="Ruller R."/>
            <person name="Salamov A."/>
            <person name="Salih N.S."/>
            <person name="Samson R.A."/>
            <person name="Sandor E."/>
            <person name="Sanguinetti M."/>
            <person name="Schuetze T."/>
            <person name="Sepcic K."/>
            <person name="Shelest E."/>
            <person name="Sherlock G."/>
            <person name="Sophianopoulou V."/>
            <person name="Squina F.M."/>
            <person name="Sun H."/>
            <person name="Susca A."/>
            <person name="Todd R.B."/>
            <person name="Tsang A."/>
            <person name="Unkles S.E."/>
            <person name="van de Wiele N."/>
            <person name="van Rossen-Uffink D."/>
            <person name="Oliveira J.V."/>
            <person name="Vesth T.C."/>
            <person name="Visser J."/>
            <person name="Yu J.-H."/>
            <person name="Zhou M."/>
            <person name="Andersen M.R."/>
            <person name="Archer D.B."/>
            <person name="Baker S.E."/>
            <person name="Benoit I."/>
            <person name="Brakhage A.A."/>
            <person name="Braus G.H."/>
            <person name="Fischer R."/>
            <person name="Frisvad J.C."/>
            <person name="Goldman G.H."/>
            <person name="Houbraken J."/>
            <person name="Oakley B."/>
            <person name="Pocsi I."/>
            <person name="Scazzocchio C."/>
            <person name="Seiboth B."/>
            <person name="vanKuyk P.A."/>
            <person name="Wortman J."/>
            <person name="Dyer P.S."/>
            <person name="Grigoriev I.V."/>
        </authorList>
    </citation>
    <scope>NUCLEOTIDE SEQUENCE [LARGE SCALE GENOMIC DNA]</scope>
    <source>
        <strain evidence="14">CBS 583.65</strain>
    </source>
</reference>
<dbReference type="PANTHER" id="PTHR24322">
    <property type="entry name" value="PKSB"/>
    <property type="match status" value="1"/>
</dbReference>
<evidence type="ECO:0000313" key="14">
    <source>
        <dbReference type="Proteomes" id="UP000184073"/>
    </source>
</evidence>
<dbReference type="PRINTS" id="PR00081">
    <property type="entry name" value="GDHRDH"/>
</dbReference>
<dbReference type="STRING" id="1036611.A0A1L9PBL5"/>
<dbReference type="GO" id="GO:0052650">
    <property type="term" value="F:all-trans-retinol dehydrogenase (NADP+) activity"/>
    <property type="evidence" value="ECO:0007669"/>
    <property type="project" value="UniProtKB-ARBA"/>
</dbReference>
<dbReference type="FunFam" id="3.40.50.720:FF:000131">
    <property type="entry name" value="Short-chain dehydrogenase/reductase 3"/>
    <property type="match status" value="1"/>
</dbReference>
<evidence type="ECO:0000256" key="8">
    <source>
        <dbReference type="ARBA" id="ARBA00023136"/>
    </source>
</evidence>
<dbReference type="RefSeq" id="XP_040664625.1">
    <property type="nucleotide sequence ID" value="XM_040816881.1"/>
</dbReference>
<evidence type="ECO:0000256" key="1">
    <source>
        <dbReference type="ARBA" id="ARBA00004141"/>
    </source>
</evidence>
<dbReference type="SUPFAM" id="SSF51735">
    <property type="entry name" value="NAD(P)-binding Rossmann-fold domains"/>
    <property type="match status" value="1"/>
</dbReference>
<evidence type="ECO:0000313" key="13">
    <source>
        <dbReference type="EMBL" id="OJI98862.1"/>
    </source>
</evidence>
<dbReference type="OrthoDB" id="10253736at2759"/>
<dbReference type="Gene3D" id="3.40.50.720">
    <property type="entry name" value="NAD(P)-binding Rossmann-like Domain"/>
    <property type="match status" value="1"/>
</dbReference>
<keyword evidence="14" id="KW-1185">Reference proteome</keyword>
<dbReference type="InterPro" id="IPR036291">
    <property type="entry name" value="NAD(P)-bd_dom_sf"/>
</dbReference>
<keyword evidence="6" id="KW-0560">Oxidoreductase</keyword>
<evidence type="ECO:0000256" key="3">
    <source>
        <dbReference type="ARBA" id="ARBA00022692"/>
    </source>
</evidence>
<dbReference type="Pfam" id="PF00106">
    <property type="entry name" value="adh_short"/>
    <property type="match status" value="1"/>
</dbReference>
<evidence type="ECO:0000256" key="9">
    <source>
        <dbReference type="ARBA" id="ARBA00059620"/>
    </source>
</evidence>
<dbReference type="PROSITE" id="PS00061">
    <property type="entry name" value="ADH_SHORT"/>
    <property type="match status" value="1"/>
</dbReference>
<comment type="function">
    <text evidence="9">Catalyzes the reduction of all-trans-retinal to all-trans-retinol in the presence of NADPH.</text>
</comment>
<dbReference type="EMBL" id="KV878126">
    <property type="protein sequence ID" value="OJI98862.1"/>
    <property type="molecule type" value="Genomic_DNA"/>
</dbReference>
<dbReference type="VEuPathDB" id="FungiDB:ASPVEDRAFT_80491"/>
<dbReference type="GeneID" id="63732392"/>
<evidence type="ECO:0000256" key="7">
    <source>
        <dbReference type="ARBA" id="ARBA00023098"/>
    </source>
</evidence>
<keyword evidence="7" id="KW-0443">Lipid metabolism</keyword>
<name>A0A1L9PBL5_ASPVE</name>
<comment type="subcellular location">
    <subcellularLocation>
        <location evidence="1">Membrane</location>
        <topology evidence="1">Multi-pass membrane protein</topology>
    </subcellularLocation>
</comment>
<proteinExistence type="inferred from homology"/>
<organism evidence="13 14">
    <name type="scientific">Aspergillus versicolor CBS 583.65</name>
    <dbReference type="NCBI Taxonomy" id="1036611"/>
    <lineage>
        <taxon>Eukaryota</taxon>
        <taxon>Fungi</taxon>
        <taxon>Dikarya</taxon>
        <taxon>Ascomycota</taxon>
        <taxon>Pezizomycotina</taxon>
        <taxon>Eurotiomycetes</taxon>
        <taxon>Eurotiomycetidae</taxon>
        <taxon>Eurotiales</taxon>
        <taxon>Aspergillaceae</taxon>
        <taxon>Aspergillus</taxon>
        <taxon>Aspergillus subgen. Nidulantes</taxon>
    </lineage>
</organism>
<evidence type="ECO:0000256" key="10">
    <source>
        <dbReference type="ARBA" id="ARBA00068717"/>
    </source>
</evidence>
<accession>A0A1L9PBL5</accession>
<gene>
    <name evidence="13" type="ORF">ASPVEDRAFT_80491</name>
</gene>
<evidence type="ECO:0000256" key="2">
    <source>
        <dbReference type="ARBA" id="ARBA00006484"/>
    </source>
</evidence>
<protein>
    <recommendedName>
        <fullName evidence="10">Short-chain dehydrogenase/reductase 3</fullName>
    </recommendedName>
    <alternativeName>
        <fullName evidence="11">Retinal short-chain dehydrogenase/reductase 1</fullName>
    </alternativeName>
</protein>
<evidence type="ECO:0000256" key="11">
    <source>
        <dbReference type="ARBA" id="ARBA00082544"/>
    </source>
</evidence>
<keyword evidence="5" id="KW-1133">Transmembrane helix</keyword>
<evidence type="ECO:0000256" key="5">
    <source>
        <dbReference type="ARBA" id="ARBA00022989"/>
    </source>
</evidence>
<keyword evidence="8" id="KW-0472">Membrane</keyword>
<dbReference type="PRINTS" id="PR00080">
    <property type="entry name" value="SDRFAMILY"/>
</dbReference>
<dbReference type="GO" id="GO:0016020">
    <property type="term" value="C:membrane"/>
    <property type="evidence" value="ECO:0007669"/>
    <property type="project" value="UniProtKB-SubCell"/>
</dbReference>
<evidence type="ECO:0000256" key="4">
    <source>
        <dbReference type="ARBA" id="ARBA00022857"/>
    </source>
</evidence>
<dbReference type="InterPro" id="IPR020904">
    <property type="entry name" value="Sc_DH/Rdtase_CS"/>
</dbReference>
<evidence type="ECO:0000256" key="12">
    <source>
        <dbReference type="RuleBase" id="RU000363"/>
    </source>
</evidence>
<dbReference type="AlphaFoldDB" id="A0A1L9PBL5"/>
<keyword evidence="3" id="KW-0812">Transmembrane</keyword>